<dbReference type="AlphaFoldDB" id="A0A108U980"/>
<evidence type="ECO:0008006" key="3">
    <source>
        <dbReference type="Google" id="ProtNLM"/>
    </source>
</evidence>
<comment type="caution">
    <text evidence="1">The sequence shown here is derived from an EMBL/GenBank/DDBJ whole genome shotgun (WGS) entry which is preliminary data.</text>
</comment>
<organism evidence="1 2">
    <name type="scientific">Lysobacter capsici AZ78</name>
    <dbReference type="NCBI Taxonomy" id="1444315"/>
    <lineage>
        <taxon>Bacteria</taxon>
        <taxon>Pseudomonadati</taxon>
        <taxon>Pseudomonadota</taxon>
        <taxon>Gammaproteobacteria</taxon>
        <taxon>Lysobacterales</taxon>
        <taxon>Lysobacteraceae</taxon>
        <taxon>Lysobacter</taxon>
    </lineage>
</organism>
<accession>A0A108U980</accession>
<sequence>MFLLAACPVFASEQAAQWRVVSDKDGIRLEARRIPGERFDELRVTTSLKASPKTVADYLLGKYLDEKNKNISRTFIQRGPDMALWSDVLSTSVASDRCYSMRFERHALANGTMRVTFVSLDYAGRKPMPDCIALRARGEWIMTPTGAGTRLTYASLTDIGGSAPAFLVHRSLASAAVSSVRKVVAGSSGLALPRGIGD</sequence>
<name>A0A108U980_9GAMM</name>
<reference evidence="1 2" key="1">
    <citation type="journal article" date="2014" name="Genome Announc.">
        <title>Draft Genome Sequence of Lysobacter capsici AZ78, a Bacterium Antagonistic to Plant-Pathogenic Oomycetes.</title>
        <authorList>
            <person name="Puopolo G."/>
            <person name="Sonego P."/>
            <person name="Engelen K."/>
            <person name="Pertot I."/>
        </authorList>
    </citation>
    <scope>NUCLEOTIDE SEQUENCE [LARGE SCALE GENOMIC DNA]</scope>
    <source>
        <strain evidence="1 2">AZ78</strain>
    </source>
</reference>
<dbReference type="Gene3D" id="3.30.530.20">
    <property type="match status" value="1"/>
</dbReference>
<dbReference type="InterPro" id="IPR023393">
    <property type="entry name" value="START-like_dom_sf"/>
</dbReference>
<dbReference type="SUPFAM" id="SSF55961">
    <property type="entry name" value="Bet v1-like"/>
    <property type="match status" value="1"/>
</dbReference>
<evidence type="ECO:0000313" key="1">
    <source>
        <dbReference type="EMBL" id="KWS04886.1"/>
    </source>
</evidence>
<gene>
    <name evidence="1" type="ORF">AZ78_2436</name>
</gene>
<protein>
    <recommendedName>
        <fullName evidence="3">START domain-containing protein</fullName>
    </recommendedName>
</protein>
<keyword evidence="2" id="KW-1185">Reference proteome</keyword>
<dbReference type="EMBL" id="JAJA02000001">
    <property type="protein sequence ID" value="KWS04886.1"/>
    <property type="molecule type" value="Genomic_DNA"/>
</dbReference>
<proteinExistence type="predicted"/>
<dbReference type="Proteomes" id="UP000023435">
    <property type="component" value="Unassembled WGS sequence"/>
</dbReference>
<evidence type="ECO:0000313" key="2">
    <source>
        <dbReference type="Proteomes" id="UP000023435"/>
    </source>
</evidence>